<dbReference type="EMBL" id="CAKMMW010000038">
    <property type="protein sequence ID" value="CAH1230617.1"/>
    <property type="molecule type" value="Genomic_DNA"/>
</dbReference>
<keyword evidence="1" id="KW-0472">Membrane</keyword>
<evidence type="ECO:0000313" key="2">
    <source>
        <dbReference type="EMBL" id="CAH1230617.1"/>
    </source>
</evidence>
<reference evidence="2" key="1">
    <citation type="submission" date="2022-01" db="EMBL/GenBank/DDBJ databases">
        <authorList>
            <person name="Criscuolo A."/>
        </authorList>
    </citation>
    <scope>NUCLEOTIDE SEQUENCE</scope>
    <source>
        <strain evidence="2">CIP111891</strain>
    </source>
</reference>
<keyword evidence="3" id="KW-1185">Reference proteome</keyword>
<dbReference type="RefSeq" id="WP_236293064.1">
    <property type="nucleotide sequence ID" value="NZ_CAKMMW010000038.1"/>
</dbReference>
<feature type="transmembrane region" description="Helical" evidence="1">
    <location>
        <begin position="101"/>
        <end position="118"/>
    </location>
</feature>
<evidence type="ECO:0000313" key="3">
    <source>
        <dbReference type="Proteomes" id="UP000838821"/>
    </source>
</evidence>
<sequence length="133" mass="14939">MTHTMSIPDFVRCGWQEETVMQKLLAHLNRNKIKYRVIGTTLILFVSFSGSTHASTGIDVGARKIYKQILSVGKWIIIIKGAIDTIKSASEGDFSSAKTRAFGYILTFFMLLALPWSFDQVEKLFTEMEVSAP</sequence>
<proteinExistence type="predicted"/>
<keyword evidence="1" id="KW-0812">Transmembrane</keyword>
<gene>
    <name evidence="2" type="ORF">PAECIP111891_06699</name>
</gene>
<evidence type="ECO:0000256" key="1">
    <source>
        <dbReference type="SAM" id="Phobius"/>
    </source>
</evidence>
<accession>A0ABM9CYA1</accession>
<dbReference type="Proteomes" id="UP000838821">
    <property type="component" value="Unassembled WGS sequence"/>
</dbReference>
<name>A0ABM9CYA1_9BACL</name>
<keyword evidence="1" id="KW-1133">Transmembrane helix</keyword>
<comment type="caution">
    <text evidence="2">The sequence shown here is derived from an EMBL/GenBank/DDBJ whole genome shotgun (WGS) entry which is preliminary data.</text>
</comment>
<evidence type="ECO:0008006" key="4">
    <source>
        <dbReference type="Google" id="ProtNLM"/>
    </source>
</evidence>
<organism evidence="2 3">
    <name type="scientific">Paenibacillus allorhizoplanae</name>
    <dbReference type="NCBI Taxonomy" id="2905648"/>
    <lineage>
        <taxon>Bacteria</taxon>
        <taxon>Bacillati</taxon>
        <taxon>Bacillota</taxon>
        <taxon>Bacilli</taxon>
        <taxon>Bacillales</taxon>
        <taxon>Paenibacillaceae</taxon>
        <taxon>Paenibacillus</taxon>
    </lineage>
</organism>
<protein>
    <recommendedName>
        <fullName evidence="4">Transposase</fullName>
    </recommendedName>
</protein>